<feature type="domain" description="Ral GTPase-activating protein subunit alpha/beta N-terminal" evidence="2">
    <location>
        <begin position="140"/>
        <end position="262"/>
    </location>
</feature>
<dbReference type="Proteomes" id="UP000887575">
    <property type="component" value="Unassembled WGS sequence"/>
</dbReference>
<feature type="compositionally biased region" description="Low complexity" evidence="1">
    <location>
        <begin position="1144"/>
        <end position="1155"/>
    </location>
</feature>
<dbReference type="GO" id="GO:0051056">
    <property type="term" value="P:regulation of small GTPase mediated signal transduction"/>
    <property type="evidence" value="ECO:0007669"/>
    <property type="project" value="InterPro"/>
</dbReference>
<feature type="compositionally biased region" description="Low complexity" evidence="1">
    <location>
        <begin position="624"/>
        <end position="635"/>
    </location>
</feature>
<proteinExistence type="predicted"/>
<feature type="compositionally biased region" description="Basic and acidic residues" evidence="1">
    <location>
        <begin position="1414"/>
        <end position="1427"/>
    </location>
</feature>
<dbReference type="Pfam" id="PF20412">
    <property type="entry name" value="RALGAPB_N"/>
    <property type="match status" value="1"/>
</dbReference>
<dbReference type="PANTHER" id="PTHR21344:SF1">
    <property type="entry name" value="RAL GTPASE-ACTIVATING PROTEIN SUBUNIT BETA"/>
    <property type="match status" value="1"/>
</dbReference>
<dbReference type="SUPFAM" id="SSF111347">
    <property type="entry name" value="Rap/Ran-GAP"/>
    <property type="match status" value="1"/>
</dbReference>
<feature type="compositionally biased region" description="Polar residues" evidence="1">
    <location>
        <begin position="419"/>
        <end position="428"/>
    </location>
</feature>
<dbReference type="PANTHER" id="PTHR21344">
    <property type="entry name" value="RAL GTPASE-ACTIVATING PROTEIN SUBUNIT BETA"/>
    <property type="match status" value="1"/>
</dbReference>
<evidence type="ECO:0000259" key="2">
    <source>
        <dbReference type="Pfam" id="PF20412"/>
    </source>
</evidence>
<feature type="region of interest" description="Disordered" evidence="1">
    <location>
        <begin position="1110"/>
        <end position="1169"/>
    </location>
</feature>
<dbReference type="Gene3D" id="3.40.50.11210">
    <property type="entry name" value="Rap/Ran-GAP"/>
    <property type="match status" value="1"/>
</dbReference>
<protein>
    <recommendedName>
        <fullName evidence="2">Ral GTPase-activating protein subunit alpha/beta N-terminal domain-containing protein</fullName>
    </recommendedName>
</protein>
<keyword evidence="3" id="KW-1185">Reference proteome</keyword>
<organism evidence="3 4">
    <name type="scientific">Mesorhabditis belari</name>
    <dbReference type="NCBI Taxonomy" id="2138241"/>
    <lineage>
        <taxon>Eukaryota</taxon>
        <taxon>Metazoa</taxon>
        <taxon>Ecdysozoa</taxon>
        <taxon>Nematoda</taxon>
        <taxon>Chromadorea</taxon>
        <taxon>Rhabditida</taxon>
        <taxon>Rhabditina</taxon>
        <taxon>Rhabditomorpha</taxon>
        <taxon>Rhabditoidea</taxon>
        <taxon>Rhabditidae</taxon>
        <taxon>Mesorhabditinae</taxon>
        <taxon>Mesorhabditis</taxon>
    </lineage>
</organism>
<accession>A0AAF3J6U0</accession>
<dbReference type="GO" id="GO:0005096">
    <property type="term" value="F:GTPase activator activity"/>
    <property type="evidence" value="ECO:0007669"/>
    <property type="project" value="InterPro"/>
</dbReference>
<dbReference type="InterPro" id="IPR046859">
    <property type="entry name" value="RGPA/RALGAPB_N"/>
</dbReference>
<feature type="compositionally biased region" description="Low complexity" evidence="1">
    <location>
        <begin position="429"/>
        <end position="440"/>
    </location>
</feature>
<dbReference type="WBParaSite" id="MBELARI_LOCUS19822">
    <property type="protein sequence ID" value="MBELARI_LOCUS19822"/>
    <property type="gene ID" value="MBELARI_LOCUS19822"/>
</dbReference>
<feature type="compositionally biased region" description="Polar residues" evidence="1">
    <location>
        <begin position="1428"/>
        <end position="1460"/>
    </location>
</feature>
<feature type="region of interest" description="Disordered" evidence="1">
    <location>
        <begin position="1391"/>
        <end position="1471"/>
    </location>
</feature>
<feature type="compositionally biased region" description="Polar residues" evidence="1">
    <location>
        <begin position="504"/>
        <end position="514"/>
    </location>
</feature>
<feature type="compositionally biased region" description="Basic and acidic residues" evidence="1">
    <location>
        <begin position="444"/>
        <end position="464"/>
    </location>
</feature>
<evidence type="ECO:0000313" key="3">
    <source>
        <dbReference type="Proteomes" id="UP000887575"/>
    </source>
</evidence>
<dbReference type="InterPro" id="IPR039930">
    <property type="entry name" value="RALGAPB"/>
</dbReference>
<feature type="region of interest" description="Disordered" evidence="1">
    <location>
        <begin position="589"/>
        <end position="641"/>
    </location>
</feature>
<evidence type="ECO:0000256" key="1">
    <source>
        <dbReference type="SAM" id="MobiDB-lite"/>
    </source>
</evidence>
<feature type="compositionally biased region" description="Low complexity" evidence="1">
    <location>
        <begin position="478"/>
        <end position="498"/>
    </location>
</feature>
<sequence>MYDDWPLIEFPDLNTSVLDLFTKETGSSVASSILAELSYEGAKNDQQQLRLITEEQLRWCIQILNHALTLPLHTDREFTTVEQTVSVYTHWLRALTDTPDGTIPAPLLQTPEKYFRTIVDALRSVFVRRRVTDGRLELIVNRQAAQIETILENIKAITMFASRKYQDEVWSRSLSFMLNSADILLAEPPIPDDISCRMSCRMVDTLLELWLRAVSLEQIPSSSYWRTLHVLFLKWRHHVPVIESWARKLLSLTVLVCQSMYGSKSCTINIGDESVTSLISTSTDDDEDGPSLLFKSWMDILSLLGPPSAILQHEPAINNNKTNIDSRDLPTNPSHLPLSFFIATTAIQRMIDLFYGDNKVSIEFKETEILQRKWDQANNERMMNQNGEQRGNQSRAPTGTTMSGQFGGGFDGEKEKDTTTTLTNENRASFSSSISGKTGSVTANEKEKIKEDKEKKKGKNDSKPRGGAPSVSTTINGSRSIQSTQQSSQAMMGMAQKAPDPPMKSSQPTQRPTASQFVAHALKTNPGYQPFVGERGPKSEKLLMLTMNWLMEAAMAHPEWETKGSTGGDIADDVISSLSLCSIDFDDSPAAMQTQQQSSTTINPLHHSTGGNDQPTNHYFQQRSDSYAGSTASSSGHGGYSSNPMSVSDSFGGIESTNGISAGRATAVGTLARIICSKRTTETIPPQQLSQFFAMIYETLVEKDRLILCSLFYYGHTIFRLNLSGIEALLPHWLFALDVVLIESSKLRLHPSFPEAEMRHHCLRSLATVISWPTVFGMTKIPQIGGNVTQLKSSASTYLHLRPRLYKTLIFSLRNETDPGNLQLTLAMCSVLVVESATFDLGLNEEQMREMMRIATSINQGQPEKGLCSSFVRGLISAICDRLSRQEWAGDFSVCLAAIDVLHTISSLHSAVLFSNRDMSAGSLIVSSLCRFIETQLMKPPPMHSKDLHSSVVSAYSCIVSWLTAAPMLAECESVLHTVAEAVQLGVTGARTHEIPVNEKKAASKRVLEAAEYLLFSLFCVVGRVQRPIGDERRLLYHCGPSMIDTPRFMHFLINGDTLLSIHEATHIPSFCSGSSCIVYVRRSPMHAASIGIAQLRPFTELGTTENEKAPKEVLNGQKSCPSSSQQSSTPLSPSSLPTPPSPSSSSSSPSSFVSPRPPPPNPPTLGEQFVIPPEFYKISCKLDSSICELQSTPEVESIINRLSDTRITRHDERNIWAALKEEQRRAEPPKTVQVCNSIRVFLYDMGLIDKDVFGSEFIYLDSGQNVDFYRDLHEMVDSCPNRSLQTAFIFYVKVGQRSAVDILENALNIQNTSGDFCHLLSELGEGVEVEKHEGWTGHTSTAYSSDRKPYEEREPVDHYILDGVTHILWWSNSSTEIAFVTPSERSVSLFKQEMPPPQSARRSSVKSYSGRTSSDDVMHARGDVHHQNGQGIRSKSNVSNMSNDGGNLSINQPSLQPYSGGNGSNLGTNALPRRNTDLRVLIGWLERYEDLLYFPIEDLLPSCDTGNDRFNATQLSPNTQGGNSRIPYQVIFLYPIEPGLIQVAIRGTSTRFGDPGPLVDGLIVSSQCLPSLLRLTLLNLTNRNVAEVENYQLTHIKRRMAISDFGKKYASTINYEDFLIKLIQK</sequence>
<feature type="compositionally biased region" description="Polar residues" evidence="1">
    <location>
        <begin position="1401"/>
        <end position="1413"/>
    </location>
</feature>
<evidence type="ECO:0000313" key="4">
    <source>
        <dbReference type="WBParaSite" id="MBELARI_LOCUS19822"/>
    </source>
</evidence>
<dbReference type="InterPro" id="IPR035974">
    <property type="entry name" value="Rap/Ran-GAP_sf"/>
</dbReference>
<feature type="compositionally biased region" description="Polar residues" evidence="1">
    <location>
        <begin position="609"/>
        <end position="623"/>
    </location>
</feature>
<feature type="compositionally biased region" description="Polar residues" evidence="1">
    <location>
        <begin position="386"/>
        <end position="404"/>
    </location>
</feature>
<name>A0AAF3J6U0_9BILA</name>
<reference evidence="4" key="1">
    <citation type="submission" date="2024-02" db="UniProtKB">
        <authorList>
            <consortium name="WormBaseParasite"/>
        </authorList>
    </citation>
    <scope>IDENTIFICATION</scope>
</reference>
<feature type="region of interest" description="Disordered" evidence="1">
    <location>
        <begin position="386"/>
        <end position="514"/>
    </location>
</feature>
<feature type="compositionally biased region" description="Low complexity" evidence="1">
    <location>
        <begin position="1120"/>
        <end position="1136"/>
    </location>
</feature>